<evidence type="ECO:0008006" key="4">
    <source>
        <dbReference type="Google" id="ProtNLM"/>
    </source>
</evidence>
<dbReference type="InterPro" id="IPR002885">
    <property type="entry name" value="PPR_rpt"/>
</dbReference>
<dbReference type="Gene3D" id="1.25.40.10">
    <property type="entry name" value="Tetratricopeptide repeat domain"/>
    <property type="match status" value="1"/>
</dbReference>
<dbReference type="GO" id="GO:0070129">
    <property type="term" value="P:regulation of mitochondrial translation"/>
    <property type="evidence" value="ECO:0007669"/>
    <property type="project" value="TreeGrafter"/>
</dbReference>
<evidence type="ECO:0000256" key="1">
    <source>
        <dbReference type="PROSITE-ProRule" id="PRU00708"/>
    </source>
</evidence>
<dbReference type="AlphaFoldDB" id="A0A8D0EGH2"/>
<dbReference type="InterPro" id="IPR033490">
    <property type="entry name" value="LRP130"/>
</dbReference>
<dbReference type="GO" id="GO:0005739">
    <property type="term" value="C:mitochondrion"/>
    <property type="evidence" value="ECO:0007669"/>
    <property type="project" value="TreeGrafter"/>
</dbReference>
<evidence type="ECO:0000313" key="3">
    <source>
        <dbReference type="Proteomes" id="UP000694551"/>
    </source>
</evidence>
<protein>
    <recommendedName>
        <fullName evidence="4">Pentatricopeptide repeat-containing protein</fullName>
    </recommendedName>
</protein>
<proteinExistence type="predicted"/>
<dbReference type="PANTHER" id="PTHR46669">
    <property type="entry name" value="LEUCINE-RICH PPR MOTIF-CONTAINING PROTEIN, MITOCHONDRIAL"/>
    <property type="match status" value="1"/>
</dbReference>
<dbReference type="InterPro" id="IPR011990">
    <property type="entry name" value="TPR-like_helical_dom_sf"/>
</dbReference>
<accession>A0A8D0EGH2</accession>
<feature type="repeat" description="PPR" evidence="1">
    <location>
        <begin position="151"/>
        <end position="185"/>
    </location>
</feature>
<reference evidence="2" key="1">
    <citation type="submission" date="2025-08" db="UniProtKB">
        <authorList>
            <consortium name="Ensembl"/>
        </authorList>
    </citation>
    <scope>IDENTIFICATION</scope>
</reference>
<dbReference type="Ensembl" id="ENSSOCT00000000993.1">
    <property type="protein sequence ID" value="ENSSOCP00000000972.1"/>
    <property type="gene ID" value="ENSSOCG00000000779.1"/>
</dbReference>
<dbReference type="GO" id="GO:0005634">
    <property type="term" value="C:nucleus"/>
    <property type="evidence" value="ECO:0007669"/>
    <property type="project" value="TreeGrafter"/>
</dbReference>
<name>A0A8D0EGH2_STROC</name>
<dbReference type="PROSITE" id="PS51375">
    <property type="entry name" value="PPR"/>
    <property type="match status" value="1"/>
</dbReference>
<dbReference type="SMR" id="A0A8D0EGH2"/>
<reference evidence="2" key="2">
    <citation type="submission" date="2025-09" db="UniProtKB">
        <authorList>
            <consortium name="Ensembl"/>
        </authorList>
    </citation>
    <scope>IDENTIFICATION</scope>
</reference>
<keyword evidence="3" id="KW-1185">Reference proteome</keyword>
<dbReference type="Pfam" id="PF13812">
    <property type="entry name" value="PPR_3"/>
    <property type="match status" value="1"/>
</dbReference>
<evidence type="ECO:0000313" key="2">
    <source>
        <dbReference type="Ensembl" id="ENSSOCP00000000972.1"/>
    </source>
</evidence>
<sequence>MQDGCFILVNVNSAEWRMIPLFFKPLFRNIMYQIRFLTVAPQQEGSVKEEPISEIQTKQTWQFDWALNKLDNSVRKTGRIPKTLLLKIFHEICKSGKTELAHMMWDKMKELGAVYDTSHYNALLKVYLQNEHKFSPTEFLARMEEANVQPNRVTYQRLIAAYCNEGDIEGASKILGFMKNKDLPITEAVFSSLVKGHARSGFEECRKYPFSDEDGWC</sequence>
<dbReference type="GO" id="GO:0003730">
    <property type="term" value="F:mRNA 3'-UTR binding"/>
    <property type="evidence" value="ECO:0007669"/>
    <property type="project" value="TreeGrafter"/>
</dbReference>
<dbReference type="PANTHER" id="PTHR46669:SF1">
    <property type="entry name" value="LEUCINE-RICH PPR MOTIF-CONTAINING PROTEIN, MITOCHONDRIAL"/>
    <property type="match status" value="1"/>
</dbReference>
<dbReference type="Proteomes" id="UP000694551">
    <property type="component" value="Unplaced"/>
</dbReference>
<organism evidence="2 3">
    <name type="scientific">Strix occidentalis caurina</name>
    <name type="common">northern spotted owl</name>
    <dbReference type="NCBI Taxonomy" id="311401"/>
    <lineage>
        <taxon>Eukaryota</taxon>
        <taxon>Metazoa</taxon>
        <taxon>Chordata</taxon>
        <taxon>Craniata</taxon>
        <taxon>Vertebrata</taxon>
        <taxon>Euteleostomi</taxon>
        <taxon>Archelosauria</taxon>
        <taxon>Archosauria</taxon>
        <taxon>Dinosauria</taxon>
        <taxon>Saurischia</taxon>
        <taxon>Theropoda</taxon>
        <taxon>Coelurosauria</taxon>
        <taxon>Aves</taxon>
        <taxon>Neognathae</taxon>
        <taxon>Neoaves</taxon>
        <taxon>Telluraves</taxon>
        <taxon>Strigiformes</taxon>
        <taxon>Strigidae</taxon>
        <taxon>Strix</taxon>
    </lineage>
</organism>
<dbReference type="NCBIfam" id="TIGR00756">
    <property type="entry name" value="PPR"/>
    <property type="match status" value="1"/>
</dbReference>